<sequence length="214" mass="24123">MKETRPADAPFYVLLGPDGAGKSSVMTELNRRLPEWSFASTDDAFVGDEHRLVRQLRAHVEKEVLPGLGETYSMDFLASLLQTAVVHLRDRVGLATAQSPLVMDSYYYKILAKCRLGGVEDNPMYAWWRSFAQPRTVIYLDVSPPSAWRRLQGGASVNRLESTDVRSGRLGFESYQRSLRKLMMEEVRHVPVVIVDEQPSVTRAADRVLEVLAP</sequence>
<evidence type="ECO:0000313" key="2">
    <source>
        <dbReference type="Proteomes" id="UP000305906"/>
    </source>
</evidence>
<dbReference type="Gene3D" id="3.40.50.300">
    <property type="entry name" value="P-loop containing nucleotide triphosphate hydrolases"/>
    <property type="match status" value="1"/>
</dbReference>
<proteinExistence type="predicted"/>
<gene>
    <name evidence="1" type="ORF">FE633_19025</name>
</gene>
<accession>A0A5R9FPU9</accession>
<dbReference type="EMBL" id="VBZC01000019">
    <property type="protein sequence ID" value="TLS44659.1"/>
    <property type="molecule type" value="Genomic_DNA"/>
</dbReference>
<dbReference type="Proteomes" id="UP000305906">
    <property type="component" value="Unassembled WGS sequence"/>
</dbReference>
<keyword evidence="2" id="KW-1185">Reference proteome</keyword>
<dbReference type="AlphaFoldDB" id="A0A5R9FPU9"/>
<organism evidence="1 2">
    <name type="scientific">Streptomyces montanus</name>
    <dbReference type="NCBI Taxonomy" id="2580423"/>
    <lineage>
        <taxon>Bacteria</taxon>
        <taxon>Bacillati</taxon>
        <taxon>Actinomycetota</taxon>
        <taxon>Actinomycetes</taxon>
        <taxon>Kitasatosporales</taxon>
        <taxon>Streptomycetaceae</taxon>
        <taxon>Streptomyces</taxon>
    </lineage>
</organism>
<reference evidence="1 2" key="1">
    <citation type="submission" date="2019-05" db="EMBL/GenBank/DDBJ databases">
        <title>Streptomyces sp. NEAU-C151, a novel actinomycete isolated from soil.</title>
        <authorList>
            <person name="Han L."/>
            <person name="Jiang H."/>
        </authorList>
    </citation>
    <scope>NUCLEOTIDE SEQUENCE [LARGE SCALE GENOMIC DNA]</scope>
    <source>
        <strain evidence="1 2">NEAU-C151</strain>
    </source>
</reference>
<evidence type="ECO:0000313" key="1">
    <source>
        <dbReference type="EMBL" id="TLS44659.1"/>
    </source>
</evidence>
<comment type="caution">
    <text evidence="1">The sequence shown here is derived from an EMBL/GenBank/DDBJ whole genome shotgun (WGS) entry which is preliminary data.</text>
</comment>
<dbReference type="SUPFAM" id="SSF52540">
    <property type="entry name" value="P-loop containing nucleoside triphosphate hydrolases"/>
    <property type="match status" value="1"/>
</dbReference>
<protein>
    <submittedName>
        <fullName evidence="1">Uncharacterized protein</fullName>
    </submittedName>
</protein>
<dbReference type="RefSeq" id="WP_138046364.1">
    <property type="nucleotide sequence ID" value="NZ_VBZC01000019.1"/>
</dbReference>
<name>A0A5R9FPU9_9ACTN</name>
<dbReference type="InterPro" id="IPR027417">
    <property type="entry name" value="P-loop_NTPase"/>
</dbReference>